<dbReference type="STRING" id="341036.SAMN05660649_01564"/>
<dbReference type="InterPro" id="IPR005814">
    <property type="entry name" value="Aminotrans_3"/>
</dbReference>
<keyword evidence="4" id="KW-0808">Transferase</keyword>
<organism evidence="4 5">
    <name type="scientific">Desulfotruncus arcticus DSM 17038</name>
    <dbReference type="NCBI Taxonomy" id="1121424"/>
    <lineage>
        <taxon>Bacteria</taxon>
        <taxon>Bacillati</taxon>
        <taxon>Bacillota</taxon>
        <taxon>Clostridia</taxon>
        <taxon>Eubacteriales</taxon>
        <taxon>Desulfallaceae</taxon>
        <taxon>Desulfotruncus</taxon>
    </lineage>
</organism>
<dbReference type="Gene3D" id="3.90.1150.10">
    <property type="entry name" value="Aspartate Aminotransferase, domain 1"/>
    <property type="match status" value="1"/>
</dbReference>
<dbReference type="AlphaFoldDB" id="A0A1I2RHA8"/>
<dbReference type="GO" id="GO:0030170">
    <property type="term" value="F:pyridoxal phosphate binding"/>
    <property type="evidence" value="ECO:0007669"/>
    <property type="project" value="InterPro"/>
</dbReference>
<dbReference type="PIRSF" id="PIRSF000521">
    <property type="entry name" value="Transaminase_4ab_Lys_Orn"/>
    <property type="match status" value="1"/>
</dbReference>
<dbReference type="Gene3D" id="3.40.640.10">
    <property type="entry name" value="Type I PLP-dependent aspartate aminotransferase-like (Major domain)"/>
    <property type="match status" value="1"/>
</dbReference>
<proteinExistence type="inferred from homology"/>
<evidence type="ECO:0000313" key="4">
    <source>
        <dbReference type="EMBL" id="SFG39948.1"/>
    </source>
</evidence>
<dbReference type="Pfam" id="PF00202">
    <property type="entry name" value="Aminotran_3"/>
    <property type="match status" value="1"/>
</dbReference>
<dbReference type="PANTHER" id="PTHR11986:SF121">
    <property type="entry name" value="BLR3010 PROTEIN"/>
    <property type="match status" value="1"/>
</dbReference>
<gene>
    <name evidence="4" type="ORF">SAMN05660649_01564</name>
</gene>
<dbReference type="PROSITE" id="PS00600">
    <property type="entry name" value="AA_TRANSFER_CLASS_3"/>
    <property type="match status" value="1"/>
</dbReference>
<dbReference type="EMBL" id="FOOX01000004">
    <property type="protein sequence ID" value="SFG39948.1"/>
    <property type="molecule type" value="Genomic_DNA"/>
</dbReference>
<dbReference type="InterPro" id="IPR015421">
    <property type="entry name" value="PyrdxlP-dep_Trfase_major"/>
</dbReference>
<dbReference type="PANTHER" id="PTHR11986">
    <property type="entry name" value="AMINOTRANSFERASE CLASS III"/>
    <property type="match status" value="1"/>
</dbReference>
<keyword evidence="5" id="KW-1185">Reference proteome</keyword>
<keyword evidence="2 3" id="KW-0663">Pyridoxal phosphate</keyword>
<dbReference type="InterPro" id="IPR015422">
    <property type="entry name" value="PyrdxlP-dep_Trfase_small"/>
</dbReference>
<dbReference type="InterPro" id="IPR049704">
    <property type="entry name" value="Aminotrans_3_PPA_site"/>
</dbReference>
<protein>
    <submittedName>
        <fullName evidence="4">Putrescine aminotransferase</fullName>
    </submittedName>
</protein>
<evidence type="ECO:0000256" key="2">
    <source>
        <dbReference type="ARBA" id="ARBA00022898"/>
    </source>
</evidence>
<dbReference type="GO" id="GO:0008483">
    <property type="term" value="F:transaminase activity"/>
    <property type="evidence" value="ECO:0007669"/>
    <property type="project" value="UniProtKB-KW"/>
</dbReference>
<evidence type="ECO:0000256" key="1">
    <source>
        <dbReference type="ARBA" id="ARBA00001933"/>
    </source>
</evidence>
<sequence>MDNINASVISPELIISLENSLKLNRNETRSLHKNYGNSSLVTLMGMLNFDRQFIRAEGTRVWDSDGTAYLDFLGGYGSLNIGHNHPRVISAIERVREIPNILQVTVPTVAGALLHNLAVITPGQLKRSFLCNSGAEAVEGALKLARAATGRKAFIYCQNSFHGKSFGALSVTGREKYRTKFESLLPECVEVPYGDNEALRRALISHQAAAFIVEPIQGEGGINLPPDGYLATAARDCRENGTLFIADEIQTGFGRTGKLFACQHDNVEPDIMCLAKSLGGGIMPIGAFITTEEIWQKAYGTVEKATLHTSTFGGNTWAAAAGIAAIEVVLAEKLDAAAAENGSYFISGLLELQKKYSLIKEVRGRGLLIGVEFTQPGGLTDKATLGLASKLSNEYLGSMVAGELLNRHHIITAYTLNNPNVIRLEPPLTVTREDLDYVLNALDSVLKRNKGFWGFTAASAKTVIKRLTSK</sequence>
<dbReference type="InterPro" id="IPR050103">
    <property type="entry name" value="Class-III_PLP-dep_AT"/>
</dbReference>
<comment type="cofactor">
    <cofactor evidence="1">
        <name>pyridoxal 5'-phosphate</name>
        <dbReference type="ChEBI" id="CHEBI:597326"/>
    </cofactor>
</comment>
<comment type="similarity">
    <text evidence="3">Belongs to the class-III pyridoxal-phosphate-dependent aminotransferase family.</text>
</comment>
<evidence type="ECO:0000313" key="5">
    <source>
        <dbReference type="Proteomes" id="UP000199337"/>
    </source>
</evidence>
<evidence type="ECO:0000256" key="3">
    <source>
        <dbReference type="RuleBase" id="RU003560"/>
    </source>
</evidence>
<dbReference type="SUPFAM" id="SSF53383">
    <property type="entry name" value="PLP-dependent transferases"/>
    <property type="match status" value="1"/>
</dbReference>
<reference evidence="5" key="1">
    <citation type="submission" date="2016-10" db="EMBL/GenBank/DDBJ databases">
        <authorList>
            <person name="Varghese N."/>
            <person name="Submissions S."/>
        </authorList>
    </citation>
    <scope>NUCLEOTIDE SEQUENCE [LARGE SCALE GENOMIC DNA]</scope>
    <source>
        <strain evidence="5">DSM 17038</strain>
    </source>
</reference>
<dbReference type="InterPro" id="IPR015424">
    <property type="entry name" value="PyrdxlP-dep_Trfase"/>
</dbReference>
<dbReference type="FunFam" id="3.40.640.10:FF:000004">
    <property type="entry name" value="Acetylornithine aminotransferase"/>
    <property type="match status" value="1"/>
</dbReference>
<accession>A0A1I2RHA8</accession>
<dbReference type="GO" id="GO:0042802">
    <property type="term" value="F:identical protein binding"/>
    <property type="evidence" value="ECO:0007669"/>
    <property type="project" value="TreeGrafter"/>
</dbReference>
<dbReference type="OrthoDB" id="9807885at2"/>
<dbReference type="CDD" id="cd00610">
    <property type="entry name" value="OAT_like"/>
    <property type="match status" value="1"/>
</dbReference>
<dbReference type="RefSeq" id="WP_092470345.1">
    <property type="nucleotide sequence ID" value="NZ_FOOX01000004.1"/>
</dbReference>
<keyword evidence="4" id="KW-0032">Aminotransferase</keyword>
<dbReference type="Proteomes" id="UP000199337">
    <property type="component" value="Unassembled WGS sequence"/>
</dbReference>
<name>A0A1I2RHA8_9FIRM</name>